<dbReference type="Gene3D" id="3.30.870.10">
    <property type="entry name" value="Endonuclease Chain A"/>
    <property type="match status" value="2"/>
</dbReference>
<keyword evidence="5" id="KW-0677">Repeat</keyword>
<dbReference type="EMBL" id="LDYG01000055">
    <property type="protein sequence ID" value="KUP04075.1"/>
    <property type="molecule type" value="Genomic_DNA"/>
</dbReference>
<dbReference type="SUPFAM" id="SSF56024">
    <property type="entry name" value="Phospholipase D/nuclease"/>
    <property type="match status" value="2"/>
</dbReference>
<dbReference type="AlphaFoldDB" id="A0A147K447"/>
<dbReference type="GO" id="GO:0005886">
    <property type="term" value="C:plasma membrane"/>
    <property type="evidence" value="ECO:0007669"/>
    <property type="project" value="UniProtKB-SubCell"/>
</dbReference>
<dbReference type="RefSeq" id="WP_059352035.1">
    <property type="nucleotide sequence ID" value="NZ_LDYG01000055.1"/>
</dbReference>
<dbReference type="GO" id="GO:0032049">
    <property type="term" value="P:cardiolipin biosynthetic process"/>
    <property type="evidence" value="ECO:0007669"/>
    <property type="project" value="UniProtKB-UniRule"/>
</dbReference>
<dbReference type="InterPro" id="IPR001736">
    <property type="entry name" value="PLipase_D/transphosphatidylase"/>
</dbReference>
<dbReference type="CDD" id="cd09112">
    <property type="entry name" value="PLDc_CLS_2"/>
    <property type="match status" value="1"/>
</dbReference>
<evidence type="ECO:0000313" key="10">
    <source>
        <dbReference type="EMBL" id="KUP04075.1"/>
    </source>
</evidence>
<dbReference type="STRING" id="1150625.Q75_16615"/>
<comment type="subcellular location">
    <subcellularLocation>
        <location evidence="1">Cell membrane</location>
    </subcellularLocation>
</comment>
<evidence type="ECO:0000259" key="9">
    <source>
        <dbReference type="PROSITE" id="PS50035"/>
    </source>
</evidence>
<evidence type="ECO:0000256" key="3">
    <source>
        <dbReference type="ARBA" id="ARBA00022679"/>
    </source>
</evidence>
<evidence type="ECO:0000256" key="6">
    <source>
        <dbReference type="ARBA" id="ARBA00022989"/>
    </source>
</evidence>
<evidence type="ECO:0000256" key="7">
    <source>
        <dbReference type="ARBA" id="ARBA00023136"/>
    </source>
</evidence>
<name>A0A147K447_9BACI</name>
<dbReference type="InterPro" id="IPR022924">
    <property type="entry name" value="Cardiolipin_synthase"/>
</dbReference>
<organism evidence="10 11">
    <name type="scientific">Bacillus coahuilensis p1.1.43</name>
    <dbReference type="NCBI Taxonomy" id="1150625"/>
    <lineage>
        <taxon>Bacteria</taxon>
        <taxon>Bacillati</taxon>
        <taxon>Bacillota</taxon>
        <taxon>Bacilli</taxon>
        <taxon>Bacillales</taxon>
        <taxon>Bacillaceae</taxon>
        <taxon>Bacillus</taxon>
    </lineage>
</organism>
<dbReference type="PIRSF" id="PIRSF000850">
    <property type="entry name" value="Phospholipase_D_PSS"/>
    <property type="match status" value="1"/>
</dbReference>
<dbReference type="InterPro" id="IPR025202">
    <property type="entry name" value="PLD-like_dom"/>
</dbReference>
<comment type="caution">
    <text evidence="10">The sequence shown here is derived from an EMBL/GenBank/DDBJ whole genome shotgun (WGS) entry which is preliminary data.</text>
</comment>
<evidence type="ECO:0000256" key="2">
    <source>
        <dbReference type="ARBA" id="ARBA00022475"/>
    </source>
</evidence>
<feature type="domain" description="PLD phosphodiesterase" evidence="9">
    <location>
        <begin position="138"/>
        <end position="165"/>
    </location>
</feature>
<dbReference type="Proteomes" id="UP000074108">
    <property type="component" value="Unassembled WGS sequence"/>
</dbReference>
<keyword evidence="7" id="KW-0472">Membrane</keyword>
<keyword evidence="3" id="KW-0808">Transferase</keyword>
<evidence type="ECO:0000256" key="1">
    <source>
        <dbReference type="ARBA" id="ARBA00004236"/>
    </source>
</evidence>
<evidence type="ECO:0000256" key="5">
    <source>
        <dbReference type="ARBA" id="ARBA00022737"/>
    </source>
</evidence>
<dbReference type="CDD" id="cd09110">
    <property type="entry name" value="PLDc_CLS_1"/>
    <property type="match status" value="1"/>
</dbReference>
<protein>
    <recommendedName>
        <fullName evidence="8">Cardiolipin synthase</fullName>
        <ecNumber evidence="8">2.7.8.-</ecNumber>
    </recommendedName>
</protein>
<dbReference type="PROSITE" id="PS50035">
    <property type="entry name" value="PLD"/>
    <property type="match status" value="2"/>
</dbReference>
<evidence type="ECO:0000256" key="8">
    <source>
        <dbReference type="NCBIfam" id="TIGR04265"/>
    </source>
</evidence>
<dbReference type="PANTHER" id="PTHR21248">
    <property type="entry name" value="CARDIOLIPIN SYNTHASE"/>
    <property type="match status" value="1"/>
</dbReference>
<dbReference type="PANTHER" id="PTHR21248:SF7">
    <property type="entry name" value="MINOR CARDIOLIPIN SYNTHASE CLSB"/>
    <property type="match status" value="1"/>
</dbReference>
<evidence type="ECO:0000256" key="4">
    <source>
        <dbReference type="ARBA" id="ARBA00022692"/>
    </source>
</evidence>
<dbReference type="NCBIfam" id="TIGR04265">
    <property type="entry name" value="bac_cardiolipin"/>
    <property type="match status" value="1"/>
</dbReference>
<dbReference type="GO" id="GO:0008808">
    <property type="term" value="F:cardiolipin synthase activity"/>
    <property type="evidence" value="ECO:0007669"/>
    <property type="project" value="UniProtKB-UniRule"/>
</dbReference>
<keyword evidence="2" id="KW-1003">Cell membrane</keyword>
<dbReference type="OrthoDB" id="9762009at2"/>
<dbReference type="EC" id="2.7.8.-" evidence="8"/>
<accession>A0A147K447</accession>
<reference evidence="10 11" key="1">
    <citation type="journal article" date="2016" name="Front. Microbiol.">
        <title>Microevolution Analysis of Bacillus coahuilensis Unveils Differences in Phosphorus Acquisition Strategies and Their Regulation.</title>
        <authorList>
            <person name="Gomez-Lunar Z."/>
            <person name="Hernandez-Gonzalez I."/>
            <person name="Rodriguez-Torres M.D."/>
            <person name="Souza V."/>
            <person name="Olmedo-Alvarez G."/>
        </authorList>
    </citation>
    <scope>NUCLEOTIDE SEQUENCE [LARGE SCALE GENOMIC DNA]</scope>
    <source>
        <strain evidence="11">p1.1.43</strain>
    </source>
</reference>
<dbReference type="SMART" id="SM00155">
    <property type="entry name" value="PLDc"/>
    <property type="match status" value="2"/>
</dbReference>
<dbReference type="PATRIC" id="fig|1150625.3.peg.3490"/>
<keyword evidence="6" id="KW-1133">Transmembrane helix</keyword>
<gene>
    <name evidence="10" type="ORF">Q75_16615</name>
</gene>
<keyword evidence="4" id="KW-0812">Transmembrane</keyword>
<keyword evidence="11" id="KW-1185">Reference proteome</keyword>
<evidence type="ECO:0000313" key="11">
    <source>
        <dbReference type="Proteomes" id="UP000074108"/>
    </source>
</evidence>
<sequence>MLWILLLFVLFFTWIRLDFISGRAFHKRHTTHRDYPKRASDLQFIANGPELYDDVFDEMKQATSSIHILSYTFEPDEFGQEFMERLIEKAKEGLEVRLLFDRFGSLKMKKKHVRHLREHGVYVAISQLPHFPFFFYTSQQRNHRKIMVMDGTTGYIGGYNIGKQYVNQDCRLNPWRDYHLKVQGEGVKDLQREFLLDWKRATVDNLVENETYYPPLKEGRHVLQYYPSDGNGLDQLFLSFIQRAYRSIVICTPYFIPTEEIETALVHALKRGVRVQILVPEMKDHMLVKEAAYPHFRKLLPLGAEVYQFNKGFFHGKVFILDDELCDVGTANFDYRSFFLNFELNTLIYDKTFINEVQSVIEQDMSSSTRLTIDELNSLSFLDRVKEMIARLVKYFL</sequence>
<dbReference type="Pfam" id="PF13091">
    <property type="entry name" value="PLDc_2"/>
    <property type="match status" value="2"/>
</dbReference>
<proteinExistence type="predicted"/>
<feature type="domain" description="PLD phosphodiesterase" evidence="9">
    <location>
        <begin position="310"/>
        <end position="337"/>
    </location>
</feature>